<dbReference type="Pfam" id="PF18741">
    <property type="entry name" value="MTES_1575"/>
    <property type="match status" value="1"/>
</dbReference>
<evidence type="ECO:0000259" key="4">
    <source>
        <dbReference type="Pfam" id="PF13087"/>
    </source>
</evidence>
<dbReference type="InterPro" id="IPR027417">
    <property type="entry name" value="P-loop_NTPase"/>
</dbReference>
<dbReference type="Pfam" id="PF13086">
    <property type="entry name" value="AAA_11"/>
    <property type="match status" value="1"/>
</dbReference>
<feature type="domain" description="DNA2/NAM7 helicase-like C-terminal" evidence="4">
    <location>
        <begin position="1297"/>
        <end position="1484"/>
    </location>
</feature>
<proteinExistence type="predicted"/>
<dbReference type="Gene3D" id="3.40.960.10">
    <property type="entry name" value="VSR Endonuclease"/>
    <property type="match status" value="1"/>
</dbReference>
<dbReference type="InterPro" id="IPR025103">
    <property type="entry name" value="DUF4011"/>
</dbReference>
<dbReference type="Pfam" id="PF13087">
    <property type="entry name" value="AAA_12"/>
    <property type="match status" value="1"/>
</dbReference>
<evidence type="ECO:0000313" key="6">
    <source>
        <dbReference type="EMBL" id="USQ98433.1"/>
    </source>
</evidence>
<dbReference type="Gene3D" id="3.40.50.300">
    <property type="entry name" value="P-loop containing nucleotide triphosphate hydrolases"/>
    <property type="match status" value="3"/>
</dbReference>
<dbReference type="Gene3D" id="3.30.950.30">
    <property type="entry name" value="Schlafen, AAA domain"/>
    <property type="match status" value="1"/>
</dbReference>
<dbReference type="CDD" id="cd18808">
    <property type="entry name" value="SF1_C_Upf1"/>
    <property type="match status" value="1"/>
</dbReference>
<protein>
    <submittedName>
        <fullName evidence="6">DUF3320 domain-containing protein</fullName>
    </submittedName>
</protein>
<dbReference type="InterPro" id="IPR011335">
    <property type="entry name" value="Restrct_endonuc-II-like"/>
</dbReference>
<sequence length="2031" mass="221575">MTDVAATVAGERQSVFESDLPLDAKLERARTELLDLSARNRLLNIPRSAKSAKTLEVIDERASEVFRLLVKDGKAFTFLPGKGAAADQDDDEIEIAELAQPEDDGVDARGVANRHADTRLQTRLTPAGLQKKLLDLYYDARTLEEEQGVNILFLALGTLKWVDPNNATAVRYAPLILVPVELERGNAAEKFKLRARLEDFAANLSLEAYLERVHGLKLPTFEASDDFDPSAYAAAVADAISSKEGWYVDPDDIVLGFFSFAKFLMYRDLDPATWPAGAKLADHALIRPLVSEGFPEGEALLSEDEPIDAHISPSEMIHIVDSDSSQTLAVEEVRRGRDLVIQGPPGTGKSQTIANVIASAIADGKTVLFVAEKMAALEVVKRRLDSTGVGDACLELHSNKANKRAVLEELRRTWELGAPKAENLDALNARLADARDQLNTHVERLHTPLGEAQLTPYEVIGHLVRLRQAGVKPGYLRLDGVEAWTKAAFEERSRLLGELAERVLDIGAPGEHLWRGVELDRAMPTDIARLEERLAALCLRLIAMREEHVAIASLLEADEPETLTELEPLAVLARRLAEAPSLDAEALAAEIWNTPNVVRDLLATGVEHTALTNQLAPIFSSEAWSVDLEPHRTVLAPLDPAMPNEAFERAAVIVTRVPALLEHGHRLAKALGRQAPPTNIRGLANLAQIGERVGAAPDADPTAFAQDLWNSGVERAADLASAVQALEEARREIGTAVSDAGWSADLAAARGVLAAHGSSFLRLFSGEWRAADRLVRSFLTDPKTPLARQLALLDTLARGQAALKLIRDDAEFGRSAFGGDWRGERSAGAPLTALVEWMRSLRGLGAEPRLIVSASPDRRRIADLTVVLARDLDTLRTEINRFWDEAGSGRRELFGSAEEPALADLAALAQACEVVVGAHRALLALRLQNEPSLANRLRDLDDLSKGQDRRAALVSADAQGRAAFGSRWHAEASDWSELSQAASWLETNGDIRALASRIADRTELASRCEASLAARDVWTADVGTLLGDLKAGAEAAVVAGQLLTMPVAILDAHLAAWRDGGERLTSWVSYRARAKQAAALGLNDIVERLHDGRLAPVAVHDDFEQAFFEAVLEQQVEADPELAVFDGEVQGRRVREFVDLDKQRIRLAAMQVALAHHRKIPPLVGGAVGPLGVLKGEMARKRGHMPIRQLMQKAAPAVQALKPVFMMSPLSVAQFLPPGELTFDLLVMDEASQIQPVDALGAIARCRQVVVVGDPQQLPPTAFFSKMTGQADGDDDEGAAKVADIESILGLFTARGLPMRMLRWHYRSRHESLIAISNRQFYENKLVIIPSPFTAQSGLGLRFHHIKDGVFETGASRTNPVEAKAVAQAIVHHARTTPELSLGVVAFSAAQRKAIMEQLELLRRQLTPADEAFFGLHPTEPFFIKNLENVQGDERDVILISIGYGPAALGAKPPMRFGPVGQDGGERRLNVLISRAKRRCEVFASLTDEDIDPDFASTRKGVFALKLFMHFARTGRMSLAESIGRDRHPVFEAQVAQALHSRGYQVHQDVGVSGLFIDIAVASPDHPDRYLLAIECDGPSYKGARSARDRDRLRRSVLESQGWIVHRIWSGDWFKRPQEQLERTIAAIEAAKVELARDGAAATHLAPYEITSVERENVTEMGLASVAEEAALSQPYVETVVTRPAHVVGDIHETPTGVLSQLAEAVVQGEGPIHFDEIVVRMRTAWGAGRAGGRIRDAIRRAVEISARMGRIVAEGEFFSTPGADILVRDRGEAASPTLRRPDMLPPAEIEAALVDVVSRNFGATEDQAIQAVSRAFGFKATSTQLRDVLSVVVERALEKGVLARRDTLIEVGPNAPQPKREPERPALEMLIAEGEGERLEFKETLRWDLRQGLVNKKLEDSAMKAIAAFSNHRGGVLLIGVRDDGTVRGIGQDVACFGGVRDRFELHLTNLIKERFSESFRAGCVSVSYPMLGGEVICRIDVKRSRTPVYLALSEGNGPATKRLVVRAGASSPEIPLDQVAAYVRDHFAQ</sequence>
<evidence type="ECO:0000259" key="3">
    <source>
        <dbReference type="Pfam" id="PF13086"/>
    </source>
</evidence>
<dbReference type="InterPro" id="IPR038461">
    <property type="entry name" value="Schlafen_AlbA_2_dom_sf"/>
</dbReference>
<reference evidence="6 7" key="1">
    <citation type="submission" date="2022-04" db="EMBL/GenBank/DDBJ databases">
        <title>Genome sequence of soybean root-associated Caulobacter segnis RL271.</title>
        <authorList>
            <person name="Longley R."/>
            <person name="Bonito G."/>
            <person name="Trigodet F."/>
            <person name="Crosson S."/>
            <person name="Fiebig A."/>
        </authorList>
    </citation>
    <scope>NUCLEOTIDE SEQUENCE [LARGE SCALE GENOMIC DNA]</scope>
    <source>
        <strain evidence="6 7">RL271</strain>
    </source>
</reference>
<organism evidence="6 7">
    <name type="scientific">Caulobacter segnis</name>
    <dbReference type="NCBI Taxonomy" id="88688"/>
    <lineage>
        <taxon>Bacteria</taxon>
        <taxon>Pseudomonadati</taxon>
        <taxon>Pseudomonadota</taxon>
        <taxon>Alphaproteobacteria</taxon>
        <taxon>Caulobacterales</taxon>
        <taxon>Caulobacteraceae</taxon>
        <taxon>Caulobacter</taxon>
    </lineage>
</organism>
<dbReference type="InterPro" id="IPR047187">
    <property type="entry name" value="SF1_C_Upf1"/>
</dbReference>
<gene>
    <name evidence="6" type="ORF">MZV50_13175</name>
</gene>
<evidence type="ECO:0000259" key="5">
    <source>
        <dbReference type="Pfam" id="PF18741"/>
    </source>
</evidence>
<feature type="domain" description="DUF3320" evidence="2">
    <location>
        <begin position="1690"/>
        <end position="1737"/>
    </location>
</feature>
<dbReference type="PANTHER" id="PTHR10887">
    <property type="entry name" value="DNA2/NAM7 HELICASE FAMILY"/>
    <property type="match status" value="1"/>
</dbReference>
<dbReference type="InterPro" id="IPR045055">
    <property type="entry name" value="DNA2/NAM7-like"/>
</dbReference>
<feature type="domain" description="Schlafen AlbA-2" evidence="1">
    <location>
        <begin position="1876"/>
        <end position="2013"/>
    </location>
</feature>
<dbReference type="InterPro" id="IPR049468">
    <property type="entry name" value="Restrct_endonuc-II-like_dom"/>
</dbReference>
<dbReference type="Pfam" id="PF13195">
    <property type="entry name" value="DUF4011"/>
    <property type="match status" value="1"/>
</dbReference>
<dbReference type="EMBL" id="CP096040">
    <property type="protein sequence ID" value="USQ98433.1"/>
    <property type="molecule type" value="Genomic_DNA"/>
</dbReference>
<name>A0ABY5A0C3_9CAUL</name>
<dbReference type="InterPro" id="IPR021754">
    <property type="entry name" value="DUF3320"/>
</dbReference>
<dbReference type="InterPro" id="IPR041677">
    <property type="entry name" value="DNA2/NAM7_AAA_11"/>
</dbReference>
<dbReference type="InterPro" id="IPR007421">
    <property type="entry name" value="Schlafen_AlbA_2_dom"/>
</dbReference>
<dbReference type="SUPFAM" id="SSF52980">
    <property type="entry name" value="Restriction endonuclease-like"/>
    <property type="match status" value="1"/>
</dbReference>
<dbReference type="SUPFAM" id="SSF52540">
    <property type="entry name" value="P-loop containing nucleoside triphosphate hydrolases"/>
    <property type="match status" value="1"/>
</dbReference>
<dbReference type="Proteomes" id="UP001057520">
    <property type="component" value="Chromosome"/>
</dbReference>
<accession>A0ABY5A0C3</accession>
<dbReference type="Pfam" id="PF11784">
    <property type="entry name" value="DUF3320"/>
    <property type="match status" value="1"/>
</dbReference>
<feature type="domain" description="DNA2/NAM7 helicase helicase" evidence="3">
    <location>
        <begin position="1222"/>
        <end position="1263"/>
    </location>
</feature>
<evidence type="ECO:0000259" key="1">
    <source>
        <dbReference type="Pfam" id="PF04326"/>
    </source>
</evidence>
<dbReference type="InterPro" id="IPR041679">
    <property type="entry name" value="DNA2/NAM7-like_C"/>
</dbReference>
<keyword evidence="7" id="KW-1185">Reference proteome</keyword>
<feature type="domain" description="Restriction endonuclease type II-like" evidence="5">
    <location>
        <begin position="1531"/>
        <end position="1628"/>
    </location>
</feature>
<dbReference type="Pfam" id="PF04326">
    <property type="entry name" value="SLFN_AlbA_2"/>
    <property type="match status" value="1"/>
</dbReference>
<evidence type="ECO:0000313" key="7">
    <source>
        <dbReference type="Proteomes" id="UP001057520"/>
    </source>
</evidence>
<evidence type="ECO:0000259" key="2">
    <source>
        <dbReference type="Pfam" id="PF11784"/>
    </source>
</evidence>